<sequence length="290" mass="29480">MTHSDTENGATGAHVPADGELPATAVDLVRADGTAGALWQAWTTGERLAELPELLRPRTLAEGFTAQSRLSERAGPSYGWKLAATAAAGQAHIGVDAPLPGPLFERFRHAPGDVVPAHDLHMAVAEAEFAFRMGAAVGPGASAAELRDAVAAVHCAVELPDSRFADFAVAGAPQLVADAACAGRFVLGPEISGALDLDLAATPTALEVELPGGHADRAMGSGAAVLSDPWTALAWLGEALPRYGSGLRAGDVVTTGTTTVPMAIRPGARVRATFGDGGSLGAVEFILADV</sequence>
<comment type="caution">
    <text evidence="3">The sequence shown here is derived from an EMBL/GenBank/DDBJ whole genome shotgun (WGS) entry which is preliminary data.</text>
</comment>
<dbReference type="EMBL" id="JBEDNQ010000015">
    <property type="protein sequence ID" value="MEQ3554631.1"/>
    <property type="molecule type" value="Genomic_DNA"/>
</dbReference>
<dbReference type="RefSeq" id="WP_349301700.1">
    <property type="nucleotide sequence ID" value="NZ_JBEDNQ010000015.1"/>
</dbReference>
<dbReference type="InterPro" id="IPR036663">
    <property type="entry name" value="Fumarylacetoacetase_C_sf"/>
</dbReference>
<gene>
    <name evidence="3" type="ORF">WIS52_29545</name>
</gene>
<evidence type="ECO:0000256" key="1">
    <source>
        <dbReference type="ARBA" id="ARBA00023239"/>
    </source>
</evidence>
<dbReference type="Gene3D" id="3.90.850.10">
    <property type="entry name" value="Fumarylacetoacetase-like, C-terminal domain"/>
    <property type="match status" value="1"/>
</dbReference>
<dbReference type="Proteomes" id="UP001494902">
    <property type="component" value="Unassembled WGS sequence"/>
</dbReference>
<name>A0ABV1KKB1_9PSEU</name>
<dbReference type="GO" id="GO:0016787">
    <property type="term" value="F:hydrolase activity"/>
    <property type="evidence" value="ECO:0007669"/>
    <property type="project" value="UniProtKB-KW"/>
</dbReference>
<proteinExistence type="predicted"/>
<organism evidence="3 4">
    <name type="scientific">Pseudonocardia nematodicida</name>
    <dbReference type="NCBI Taxonomy" id="1206997"/>
    <lineage>
        <taxon>Bacteria</taxon>
        <taxon>Bacillati</taxon>
        <taxon>Actinomycetota</taxon>
        <taxon>Actinomycetes</taxon>
        <taxon>Pseudonocardiales</taxon>
        <taxon>Pseudonocardiaceae</taxon>
        <taxon>Pseudonocardia</taxon>
    </lineage>
</organism>
<feature type="domain" description="Fumarylacetoacetase-like C-terminal" evidence="2">
    <location>
        <begin position="112"/>
        <end position="280"/>
    </location>
</feature>
<dbReference type="InterPro" id="IPR011234">
    <property type="entry name" value="Fumarylacetoacetase-like_C"/>
</dbReference>
<dbReference type="Pfam" id="PF01557">
    <property type="entry name" value="FAA_hydrolase"/>
    <property type="match status" value="1"/>
</dbReference>
<dbReference type="PANTHER" id="PTHR30143">
    <property type="entry name" value="ACID HYDRATASE"/>
    <property type="match status" value="1"/>
</dbReference>
<dbReference type="InterPro" id="IPR050772">
    <property type="entry name" value="Hydratase-Decarb/MhpD_sf"/>
</dbReference>
<keyword evidence="3" id="KW-0378">Hydrolase</keyword>
<dbReference type="SUPFAM" id="SSF56529">
    <property type="entry name" value="FAH"/>
    <property type="match status" value="1"/>
</dbReference>
<evidence type="ECO:0000259" key="2">
    <source>
        <dbReference type="Pfam" id="PF01557"/>
    </source>
</evidence>
<evidence type="ECO:0000313" key="3">
    <source>
        <dbReference type="EMBL" id="MEQ3554631.1"/>
    </source>
</evidence>
<keyword evidence="1" id="KW-0456">Lyase</keyword>
<accession>A0ABV1KKB1</accession>
<dbReference type="PANTHER" id="PTHR30143:SF0">
    <property type="entry name" value="2-KETO-4-PENTENOATE HYDRATASE"/>
    <property type="match status" value="1"/>
</dbReference>
<protein>
    <submittedName>
        <fullName evidence="3">Fumarylacetoacetate hydrolase family protein</fullName>
    </submittedName>
</protein>
<evidence type="ECO:0000313" key="4">
    <source>
        <dbReference type="Proteomes" id="UP001494902"/>
    </source>
</evidence>
<reference evidence="3 4" key="1">
    <citation type="submission" date="2024-03" db="EMBL/GenBank/DDBJ databases">
        <title>Draft genome sequence of Pseudonocardia nematodicida JCM 31783.</title>
        <authorList>
            <person name="Butdee W."/>
            <person name="Duangmal K."/>
        </authorList>
    </citation>
    <scope>NUCLEOTIDE SEQUENCE [LARGE SCALE GENOMIC DNA]</scope>
    <source>
        <strain evidence="3 4">JCM 31783</strain>
    </source>
</reference>
<keyword evidence="4" id="KW-1185">Reference proteome</keyword>